<protein>
    <recommendedName>
        <fullName evidence="2">Plasma membrane calcium transporting P-type ATPase C-terminal domain-containing protein</fullName>
    </recommendedName>
</protein>
<dbReference type="AlphaFoldDB" id="A0A3B5M3E0"/>
<accession>A0A3B5M3E0</accession>
<sequence>MGELVWGQVIVTIPNSHLRFLRRAGQLTHKDELPEEDVNEENEEIDHAERELRRGQILWFRGLNRIQTQIEVVNTFKSGTSFQGAGALRRQSSTTSQNQDVTNVSSPSHVSLSNALSSPTSTTAATAPSTTGRESELCQSACLLSLLQGCHPVLIKLLFLNLNY</sequence>
<feature type="domain" description="Plasma membrane calcium transporting P-type ATPase C-terminal" evidence="2">
    <location>
        <begin position="55"/>
        <end position="93"/>
    </location>
</feature>
<evidence type="ECO:0000313" key="3">
    <source>
        <dbReference type="Ensembl" id="ENSXCOP00000017977.1"/>
    </source>
</evidence>
<keyword evidence="4" id="KW-1185">Reference proteome</keyword>
<feature type="compositionally biased region" description="Low complexity" evidence="1">
    <location>
        <begin position="111"/>
        <end position="128"/>
    </location>
</feature>
<feature type="region of interest" description="Disordered" evidence="1">
    <location>
        <begin position="88"/>
        <end position="128"/>
    </location>
</feature>
<dbReference type="GeneTree" id="ENSGT00940000172253"/>
<dbReference type="GO" id="GO:0005388">
    <property type="term" value="F:P-type calcium transporter activity"/>
    <property type="evidence" value="ECO:0007669"/>
    <property type="project" value="InterPro"/>
</dbReference>
<dbReference type="Proteomes" id="UP000261380">
    <property type="component" value="Unplaced"/>
</dbReference>
<dbReference type="Ensembl" id="ENSXCOT00000018201.1">
    <property type="protein sequence ID" value="ENSXCOP00000017977.1"/>
    <property type="gene ID" value="ENSXCOG00000013537.1"/>
</dbReference>
<feature type="compositionally biased region" description="Polar residues" evidence="1">
    <location>
        <begin position="90"/>
        <end position="110"/>
    </location>
</feature>
<evidence type="ECO:0000313" key="4">
    <source>
        <dbReference type="Proteomes" id="UP000261380"/>
    </source>
</evidence>
<dbReference type="InterPro" id="IPR022141">
    <property type="entry name" value="ATP_Ca_trans_C"/>
</dbReference>
<name>A0A3B5M3E0_9TELE</name>
<proteinExistence type="predicted"/>
<evidence type="ECO:0000256" key="1">
    <source>
        <dbReference type="SAM" id="MobiDB-lite"/>
    </source>
</evidence>
<reference evidence="3" key="2">
    <citation type="submission" date="2025-09" db="UniProtKB">
        <authorList>
            <consortium name="Ensembl"/>
        </authorList>
    </citation>
    <scope>IDENTIFICATION</scope>
</reference>
<dbReference type="STRING" id="32473.ENSXCOP00000017977"/>
<dbReference type="Pfam" id="PF12424">
    <property type="entry name" value="ATP_Ca_trans_C"/>
    <property type="match status" value="1"/>
</dbReference>
<evidence type="ECO:0000259" key="2">
    <source>
        <dbReference type="Pfam" id="PF12424"/>
    </source>
</evidence>
<organism evidence="3 4">
    <name type="scientific">Xiphophorus couchianus</name>
    <name type="common">Monterrey platyfish</name>
    <dbReference type="NCBI Taxonomy" id="32473"/>
    <lineage>
        <taxon>Eukaryota</taxon>
        <taxon>Metazoa</taxon>
        <taxon>Chordata</taxon>
        <taxon>Craniata</taxon>
        <taxon>Vertebrata</taxon>
        <taxon>Euteleostomi</taxon>
        <taxon>Actinopterygii</taxon>
        <taxon>Neopterygii</taxon>
        <taxon>Teleostei</taxon>
        <taxon>Neoteleostei</taxon>
        <taxon>Acanthomorphata</taxon>
        <taxon>Ovalentaria</taxon>
        <taxon>Atherinomorphae</taxon>
        <taxon>Cyprinodontiformes</taxon>
        <taxon>Poeciliidae</taxon>
        <taxon>Poeciliinae</taxon>
        <taxon>Xiphophorus</taxon>
    </lineage>
</organism>
<reference evidence="3" key="1">
    <citation type="submission" date="2025-08" db="UniProtKB">
        <authorList>
            <consortium name="Ensembl"/>
        </authorList>
    </citation>
    <scope>IDENTIFICATION</scope>
</reference>